<dbReference type="EMBL" id="CP013234">
    <property type="protein sequence ID" value="AMP04450.1"/>
    <property type="molecule type" value="Genomic_DNA"/>
</dbReference>
<dbReference type="AlphaFoldDB" id="A0A127Q2Y6"/>
<organism evidence="1 2">
    <name type="scientific">Collimonas pratensis</name>
    <dbReference type="NCBI Taxonomy" id="279113"/>
    <lineage>
        <taxon>Bacteria</taxon>
        <taxon>Pseudomonadati</taxon>
        <taxon>Pseudomonadota</taxon>
        <taxon>Betaproteobacteria</taxon>
        <taxon>Burkholderiales</taxon>
        <taxon>Oxalobacteraceae</taxon>
        <taxon>Collimonas</taxon>
    </lineage>
</organism>
<protein>
    <submittedName>
        <fullName evidence="1">Uncharacterized protein</fullName>
    </submittedName>
</protein>
<sequence>MICGSDVSDLTPPIQQTTLQVPRQKASAGATVAGLVFFGADGETRTRTAFATTPSR</sequence>
<proteinExistence type="predicted"/>
<dbReference type="Proteomes" id="UP000074561">
    <property type="component" value="Chromosome"/>
</dbReference>
<reference evidence="1 2" key="1">
    <citation type="submission" date="2015-11" db="EMBL/GenBank/DDBJ databases">
        <title>Exploring the genomic traits of fungus-feeding bacterial genus Collimonas.</title>
        <authorList>
            <person name="Song C."/>
            <person name="Schmidt R."/>
            <person name="de Jager V."/>
            <person name="Krzyzanowska D."/>
            <person name="Jongedijk E."/>
            <person name="Cankar K."/>
            <person name="Beekwilder J."/>
            <person name="van Veen A."/>
            <person name="de Boer W."/>
            <person name="van Veen J.A."/>
            <person name="Garbeva P."/>
        </authorList>
    </citation>
    <scope>NUCLEOTIDE SEQUENCE [LARGE SCALE GENOMIC DNA]</scope>
    <source>
        <strain evidence="1 2">Ter91</strain>
    </source>
</reference>
<name>A0A127Q2Y6_9BURK</name>
<dbReference type="STRING" id="279113.CPter91_2080"/>
<dbReference type="KEGG" id="cpra:CPter91_2080"/>
<gene>
    <name evidence="1" type="ORF">CPter91_2080</name>
</gene>
<accession>A0A127Q2Y6</accession>
<evidence type="ECO:0000313" key="2">
    <source>
        <dbReference type="Proteomes" id="UP000074561"/>
    </source>
</evidence>
<evidence type="ECO:0000313" key="1">
    <source>
        <dbReference type="EMBL" id="AMP04450.1"/>
    </source>
</evidence>